<gene>
    <name evidence="1" type="ORF">K1718_04980</name>
</gene>
<accession>A0ABY8F5C8</accession>
<proteinExistence type="predicted"/>
<dbReference type="InterPro" id="IPR021848">
    <property type="entry name" value="HODM_asu-like"/>
</dbReference>
<evidence type="ECO:0000313" key="2">
    <source>
        <dbReference type="Proteomes" id="UP001209803"/>
    </source>
</evidence>
<organism evidence="1 2">
    <name type="scientific">Roseibium porphyridii</name>
    <dbReference type="NCBI Taxonomy" id="2866279"/>
    <lineage>
        <taxon>Bacteria</taxon>
        <taxon>Pseudomonadati</taxon>
        <taxon>Pseudomonadota</taxon>
        <taxon>Alphaproteobacteria</taxon>
        <taxon>Hyphomicrobiales</taxon>
        <taxon>Stappiaceae</taxon>
        <taxon>Roseibium</taxon>
    </lineage>
</organism>
<dbReference type="Proteomes" id="UP001209803">
    <property type="component" value="Chromosome"/>
</dbReference>
<name>A0ABY8F5C8_9HYPH</name>
<keyword evidence="2" id="KW-1185">Reference proteome</keyword>
<evidence type="ECO:0000313" key="1">
    <source>
        <dbReference type="EMBL" id="WFE90703.1"/>
    </source>
</evidence>
<dbReference type="RefSeq" id="WP_265682773.1">
    <property type="nucleotide sequence ID" value="NZ_CP120863.1"/>
</dbReference>
<dbReference type="EMBL" id="CP120863">
    <property type="protein sequence ID" value="WFE90703.1"/>
    <property type="molecule type" value="Genomic_DNA"/>
</dbReference>
<protein>
    <submittedName>
        <fullName evidence="1">DUF3445 domain-containing protein</fullName>
    </submittedName>
</protein>
<reference evidence="1 2" key="1">
    <citation type="submission" date="2023-03" db="EMBL/GenBank/DDBJ databases">
        <title>Roseibium porphyridii sp. nov. and Roseibium rhodosorbium sp. nov. isolated from marine algae, Porphyridium cruentum and Rhodosorus marinus, respectively.</title>
        <authorList>
            <person name="Lee M.W."/>
            <person name="Choi B.J."/>
            <person name="Lee J.K."/>
            <person name="Choi D.G."/>
            <person name="Baek J.H."/>
            <person name="Bayburt H."/>
            <person name="Kim J.M."/>
            <person name="Han D.M."/>
            <person name="Kim K.H."/>
            <person name="Jeon C.O."/>
        </authorList>
    </citation>
    <scope>NUCLEOTIDE SEQUENCE [LARGE SCALE GENOMIC DNA]</scope>
    <source>
        <strain evidence="1 2">KMA01</strain>
    </source>
</reference>
<sequence length="305" mass="34147">MTEERSVHFQHRPYDGTSQPFTVGLKPVSEKNWLETDPFLASHLAEKDRLFAERPDDVFQAEPDTKAAQTEVLDLVLDHLKRFHSGTHDVHSSGVRIPAAGRRINHADLPALKTASLMVQEDLVLMRPGENGYRLVAASLCFPSSWSLGQKFGLSMADIHETVPDFNGARMGQMVARLFDNLKPGQLLCRFNWSVYPDEKLYHPGAHHIEVADTARVLASLFLRVERQTLRRLPGSGDILFTIKIHHDPMAALQSHANCSDVAGGLSRQLLALSNEQLRYKGLHTSRDALVAALRNVSERLRHSD</sequence>
<dbReference type="Pfam" id="PF11927">
    <property type="entry name" value="HODM_asu-like"/>
    <property type="match status" value="1"/>
</dbReference>